<dbReference type="PIRSF" id="PIRSF038896">
    <property type="entry name" value="NAPE-PLD"/>
    <property type="match status" value="1"/>
</dbReference>
<dbReference type="PANTHER" id="PTHR15032:SF4">
    <property type="entry name" value="N-ACYL-PHOSPHATIDYLETHANOLAMINE-HYDROLYZING PHOSPHOLIPASE D"/>
    <property type="match status" value="1"/>
</dbReference>
<dbReference type="EMBL" id="WWCL01000003">
    <property type="protein sequence ID" value="MYN46379.1"/>
    <property type="molecule type" value="Genomic_DNA"/>
</dbReference>
<dbReference type="GO" id="GO:0008270">
    <property type="term" value="F:zinc ion binding"/>
    <property type="evidence" value="ECO:0007669"/>
    <property type="project" value="InterPro"/>
</dbReference>
<dbReference type="GO" id="GO:0070290">
    <property type="term" value="F:N-acylphosphatidylethanolamine-specific phospholipase D activity"/>
    <property type="evidence" value="ECO:0007669"/>
    <property type="project" value="InterPro"/>
</dbReference>
<proteinExistence type="predicted"/>
<dbReference type="AlphaFoldDB" id="A0A845HZH4"/>
<gene>
    <name evidence="2" type="ORF">GTP23_15115</name>
</gene>
<dbReference type="GO" id="GO:0005737">
    <property type="term" value="C:cytoplasm"/>
    <property type="evidence" value="ECO:0007669"/>
    <property type="project" value="TreeGrafter"/>
</dbReference>
<dbReference type="SUPFAM" id="SSF56281">
    <property type="entry name" value="Metallo-hydrolase/oxidoreductase"/>
    <property type="match status" value="1"/>
</dbReference>
<dbReference type="InterPro" id="IPR024884">
    <property type="entry name" value="NAPE-PLD"/>
</dbReference>
<dbReference type="InterPro" id="IPR001279">
    <property type="entry name" value="Metallo-B-lactamas"/>
</dbReference>
<keyword evidence="2" id="KW-0378">Hydrolase</keyword>
<reference evidence="2" key="1">
    <citation type="submission" date="2019-12" db="EMBL/GenBank/DDBJ databases">
        <title>Novel species isolated from a subtropical stream in China.</title>
        <authorList>
            <person name="Lu H."/>
        </authorList>
    </citation>
    <scope>NUCLEOTIDE SEQUENCE [LARGE SCALE GENOMIC DNA]</scope>
    <source>
        <strain evidence="2">FT93W</strain>
    </source>
</reference>
<dbReference type="Proteomes" id="UP000444316">
    <property type="component" value="Unassembled WGS sequence"/>
</dbReference>
<accession>A0A845HZH4</accession>
<sequence length="371" mass="41491">MNHPSVIAADTANSFDSWAAASQPRRHQGRYRNPVAMHKMGLKKTLGLMLRFLFDKPRNTVPRQPIPVHAITQQQLLAAPDRSLFRLGHSTMLLKLDGSFWLTDPVFSERASPFQWMGPQRFHAPPLGIDELPPIKGVILSHDHYDHLDHAAVLQLAPKVEHFITPLGVGERLIAWGIDAAKVRQLDWWEATHVDGVRLVATPAQHFSGRGLNDRNRTLWASFVIEQRELRIFFSGDSGYFSGFKEIGQKYGPFDLTMVETGAYDPQWPDVHMQPAESLQAHLDLRGKVMLPIHNGTFDLALHAWHDPFDRITELAAERAVALATPPIGQRLDIAQPARGEAWWEAVKQQEGLGSGVPVATLASETRASPV</sequence>
<feature type="domain" description="Metallo-beta-lactamase" evidence="1">
    <location>
        <begin position="102"/>
        <end position="294"/>
    </location>
</feature>
<keyword evidence="3" id="KW-1185">Reference proteome</keyword>
<dbReference type="InterPro" id="IPR036866">
    <property type="entry name" value="RibonucZ/Hydroxyglut_hydro"/>
</dbReference>
<evidence type="ECO:0000313" key="3">
    <source>
        <dbReference type="Proteomes" id="UP000444316"/>
    </source>
</evidence>
<protein>
    <submittedName>
        <fullName evidence="2">Hydrolase</fullName>
    </submittedName>
</protein>
<evidence type="ECO:0000259" key="1">
    <source>
        <dbReference type="Pfam" id="PF12706"/>
    </source>
</evidence>
<dbReference type="RefSeq" id="WP_161035914.1">
    <property type="nucleotide sequence ID" value="NZ_WWCL01000003.1"/>
</dbReference>
<name>A0A845HZH4_9BURK</name>
<dbReference type="Gene3D" id="3.60.15.10">
    <property type="entry name" value="Ribonuclease Z/Hydroxyacylglutathione hydrolase-like"/>
    <property type="match status" value="1"/>
</dbReference>
<dbReference type="PANTHER" id="PTHR15032">
    <property type="entry name" value="N-ACYL-PHOSPHATIDYLETHANOLAMINE-HYDROLYZING PHOSPHOLIPASE D"/>
    <property type="match status" value="1"/>
</dbReference>
<comment type="caution">
    <text evidence="2">The sequence shown here is derived from an EMBL/GenBank/DDBJ whole genome shotgun (WGS) entry which is preliminary data.</text>
</comment>
<evidence type="ECO:0000313" key="2">
    <source>
        <dbReference type="EMBL" id="MYN46379.1"/>
    </source>
</evidence>
<dbReference type="Pfam" id="PF12706">
    <property type="entry name" value="Lactamase_B_2"/>
    <property type="match status" value="1"/>
</dbReference>
<organism evidence="2 3">
    <name type="scientific">Duganella fentianensis</name>
    <dbReference type="NCBI Taxonomy" id="2692177"/>
    <lineage>
        <taxon>Bacteria</taxon>
        <taxon>Pseudomonadati</taxon>
        <taxon>Pseudomonadota</taxon>
        <taxon>Betaproteobacteria</taxon>
        <taxon>Burkholderiales</taxon>
        <taxon>Oxalobacteraceae</taxon>
        <taxon>Telluria group</taxon>
        <taxon>Duganella</taxon>
    </lineage>
</organism>